<feature type="domain" description="Response regulatory" evidence="10">
    <location>
        <begin position="2"/>
        <end position="119"/>
    </location>
</feature>
<dbReference type="PRINTS" id="PR00032">
    <property type="entry name" value="HTHARAC"/>
</dbReference>
<evidence type="ECO:0000256" key="7">
    <source>
        <dbReference type="ARBA" id="ARBA00023163"/>
    </source>
</evidence>
<dbReference type="InterPro" id="IPR018062">
    <property type="entry name" value="HTH_AraC-typ_CS"/>
</dbReference>
<evidence type="ECO:0000313" key="11">
    <source>
        <dbReference type="EMBL" id="GGG22408.1"/>
    </source>
</evidence>
<dbReference type="InterPro" id="IPR001789">
    <property type="entry name" value="Sig_transdc_resp-reg_receiver"/>
</dbReference>
<evidence type="ECO:0000256" key="2">
    <source>
        <dbReference type="ARBA" id="ARBA00022490"/>
    </source>
</evidence>
<dbReference type="SUPFAM" id="SSF52172">
    <property type="entry name" value="CheY-like"/>
    <property type="match status" value="1"/>
</dbReference>
<evidence type="ECO:0000256" key="6">
    <source>
        <dbReference type="ARBA" id="ARBA00023125"/>
    </source>
</evidence>
<accession>A0A917G478</accession>
<dbReference type="InterPro" id="IPR011006">
    <property type="entry name" value="CheY-like_superfamily"/>
</dbReference>
<dbReference type="PANTHER" id="PTHR42713:SF3">
    <property type="entry name" value="TRANSCRIPTIONAL REGULATORY PROTEIN HPTR"/>
    <property type="match status" value="1"/>
</dbReference>
<evidence type="ECO:0000256" key="8">
    <source>
        <dbReference type="PROSITE-ProRule" id="PRU00169"/>
    </source>
</evidence>
<evidence type="ECO:0000256" key="5">
    <source>
        <dbReference type="ARBA" id="ARBA00023015"/>
    </source>
</evidence>
<comment type="caution">
    <text evidence="11">The sequence shown here is derived from an EMBL/GenBank/DDBJ whole genome shotgun (WGS) entry which is preliminary data.</text>
</comment>
<dbReference type="PROSITE" id="PS01124">
    <property type="entry name" value="HTH_ARAC_FAMILY_2"/>
    <property type="match status" value="1"/>
</dbReference>
<dbReference type="SUPFAM" id="SSF46689">
    <property type="entry name" value="Homeodomain-like"/>
    <property type="match status" value="2"/>
</dbReference>
<evidence type="ECO:0000256" key="1">
    <source>
        <dbReference type="ARBA" id="ARBA00004496"/>
    </source>
</evidence>
<sequence length="389" mass="45625">MRILLVDDEANVRDVIRYFGQWEQLGIEEISEAANGEEAKALIALEQPEILITDIKMPKMNGIQLLEWLSEIEYSCKVIILTGYDDYVYMRKAINFGAYDYLMKPVNPEELNVILEGAVQTWNNEREARRDKQSGIHDEVRRERWSRNVNAACDGRPYDRDILTESIPYAENYEFTLIYFYQSHMPESYIKRLSEELIELDFGNVFSLQTERHLYVMISAAGKLQAIERWIAKLVDIPVRLTGAFPVRSLEELAFAYEEAKQAMQANQFRMIHQLSPQDDSRRIQDIVTFVNSHFTEEISLDLLARRFFFSREHISRRFKQEAGMTLSDYLNQLRVEQAKKWLRETEDKMFAISVKLGYQDEKYFSKLFKRMVGMTPMEYRDGKAGGTS</sequence>
<keyword evidence="3 8" id="KW-0597">Phosphoprotein</keyword>
<dbReference type="AlphaFoldDB" id="A0A917G478"/>
<dbReference type="CDD" id="cd17536">
    <property type="entry name" value="REC_YesN-like"/>
    <property type="match status" value="1"/>
</dbReference>
<dbReference type="SMART" id="SM00448">
    <property type="entry name" value="REC"/>
    <property type="match status" value="1"/>
</dbReference>
<comment type="subcellular location">
    <subcellularLocation>
        <location evidence="1">Cytoplasm</location>
    </subcellularLocation>
</comment>
<dbReference type="InterPro" id="IPR051552">
    <property type="entry name" value="HptR"/>
</dbReference>
<dbReference type="Gene3D" id="1.10.10.60">
    <property type="entry name" value="Homeodomain-like"/>
    <property type="match status" value="2"/>
</dbReference>
<keyword evidence="5" id="KW-0805">Transcription regulation</keyword>
<dbReference type="GO" id="GO:0043565">
    <property type="term" value="F:sequence-specific DNA binding"/>
    <property type="evidence" value="ECO:0007669"/>
    <property type="project" value="InterPro"/>
</dbReference>
<protein>
    <recommendedName>
        <fullName evidence="13">DNA-binding response regulator</fullName>
    </recommendedName>
</protein>
<dbReference type="PANTHER" id="PTHR42713">
    <property type="entry name" value="HISTIDINE KINASE-RELATED"/>
    <property type="match status" value="1"/>
</dbReference>
<dbReference type="Gene3D" id="3.40.50.2300">
    <property type="match status" value="1"/>
</dbReference>
<dbReference type="SMART" id="SM00342">
    <property type="entry name" value="HTH_ARAC"/>
    <property type="match status" value="1"/>
</dbReference>
<reference evidence="11" key="2">
    <citation type="submission" date="2020-09" db="EMBL/GenBank/DDBJ databases">
        <authorList>
            <person name="Sun Q."/>
            <person name="Zhou Y."/>
        </authorList>
    </citation>
    <scope>NUCLEOTIDE SEQUENCE</scope>
    <source>
        <strain evidence="11">CGMCC 1.12987</strain>
    </source>
</reference>
<dbReference type="PROSITE" id="PS00041">
    <property type="entry name" value="HTH_ARAC_FAMILY_1"/>
    <property type="match status" value="1"/>
</dbReference>
<evidence type="ECO:0000259" key="9">
    <source>
        <dbReference type="PROSITE" id="PS01124"/>
    </source>
</evidence>
<dbReference type="Pfam" id="PF00072">
    <property type="entry name" value="Response_reg"/>
    <property type="match status" value="1"/>
</dbReference>
<keyword evidence="2" id="KW-0963">Cytoplasm</keyword>
<dbReference type="Pfam" id="PF12833">
    <property type="entry name" value="HTH_18"/>
    <property type="match status" value="1"/>
</dbReference>
<evidence type="ECO:0000256" key="3">
    <source>
        <dbReference type="ARBA" id="ARBA00022553"/>
    </source>
</evidence>
<gene>
    <name evidence="11" type="ORF">GCM10010916_43810</name>
</gene>
<dbReference type="InterPro" id="IPR018060">
    <property type="entry name" value="HTH_AraC"/>
</dbReference>
<organism evidence="11 12">
    <name type="scientific">Paenibacillus abyssi</name>
    <dbReference type="NCBI Taxonomy" id="1340531"/>
    <lineage>
        <taxon>Bacteria</taxon>
        <taxon>Bacillati</taxon>
        <taxon>Bacillota</taxon>
        <taxon>Bacilli</taxon>
        <taxon>Bacillales</taxon>
        <taxon>Paenibacillaceae</taxon>
        <taxon>Paenibacillus</taxon>
    </lineage>
</organism>
<evidence type="ECO:0000259" key="10">
    <source>
        <dbReference type="PROSITE" id="PS50110"/>
    </source>
</evidence>
<dbReference type="PROSITE" id="PS50110">
    <property type="entry name" value="RESPONSE_REGULATORY"/>
    <property type="match status" value="1"/>
</dbReference>
<keyword evidence="12" id="KW-1185">Reference proteome</keyword>
<dbReference type="GO" id="GO:0005737">
    <property type="term" value="C:cytoplasm"/>
    <property type="evidence" value="ECO:0007669"/>
    <property type="project" value="UniProtKB-SubCell"/>
</dbReference>
<evidence type="ECO:0008006" key="13">
    <source>
        <dbReference type="Google" id="ProtNLM"/>
    </source>
</evidence>
<reference evidence="11" key="1">
    <citation type="journal article" date="2014" name="Int. J. Syst. Evol. Microbiol.">
        <title>Complete genome sequence of Corynebacterium casei LMG S-19264T (=DSM 44701T), isolated from a smear-ripened cheese.</title>
        <authorList>
            <consortium name="US DOE Joint Genome Institute (JGI-PGF)"/>
            <person name="Walter F."/>
            <person name="Albersmeier A."/>
            <person name="Kalinowski J."/>
            <person name="Ruckert C."/>
        </authorList>
    </citation>
    <scope>NUCLEOTIDE SEQUENCE</scope>
    <source>
        <strain evidence="11">CGMCC 1.12987</strain>
    </source>
</reference>
<dbReference type="GO" id="GO:0000160">
    <property type="term" value="P:phosphorelay signal transduction system"/>
    <property type="evidence" value="ECO:0007669"/>
    <property type="project" value="UniProtKB-KW"/>
</dbReference>
<dbReference type="InterPro" id="IPR020449">
    <property type="entry name" value="Tscrpt_reg_AraC-type_HTH"/>
</dbReference>
<dbReference type="RefSeq" id="WP_188533214.1">
    <property type="nucleotide sequence ID" value="NZ_BMGR01000018.1"/>
</dbReference>
<dbReference type="GO" id="GO:0003700">
    <property type="term" value="F:DNA-binding transcription factor activity"/>
    <property type="evidence" value="ECO:0007669"/>
    <property type="project" value="InterPro"/>
</dbReference>
<feature type="modified residue" description="4-aspartylphosphate" evidence="8">
    <location>
        <position position="54"/>
    </location>
</feature>
<keyword evidence="7" id="KW-0804">Transcription</keyword>
<evidence type="ECO:0000256" key="4">
    <source>
        <dbReference type="ARBA" id="ARBA00023012"/>
    </source>
</evidence>
<dbReference type="EMBL" id="BMGR01000018">
    <property type="protein sequence ID" value="GGG22408.1"/>
    <property type="molecule type" value="Genomic_DNA"/>
</dbReference>
<evidence type="ECO:0000313" key="12">
    <source>
        <dbReference type="Proteomes" id="UP000644756"/>
    </source>
</evidence>
<keyword evidence="6" id="KW-0238">DNA-binding</keyword>
<name>A0A917G478_9BACL</name>
<feature type="domain" description="HTH araC/xylS-type" evidence="9">
    <location>
        <begin position="285"/>
        <end position="383"/>
    </location>
</feature>
<keyword evidence="4" id="KW-0902">Two-component regulatory system</keyword>
<proteinExistence type="predicted"/>
<dbReference type="Proteomes" id="UP000644756">
    <property type="component" value="Unassembled WGS sequence"/>
</dbReference>
<dbReference type="InterPro" id="IPR009057">
    <property type="entry name" value="Homeodomain-like_sf"/>
</dbReference>